<evidence type="ECO:0000256" key="7">
    <source>
        <dbReference type="ARBA" id="ARBA00022840"/>
    </source>
</evidence>
<keyword evidence="10" id="KW-0812">Transmembrane</keyword>
<proteinExistence type="predicted"/>
<feature type="region of interest" description="Disordered" evidence="9">
    <location>
        <begin position="1"/>
        <end position="22"/>
    </location>
</feature>
<dbReference type="EMBL" id="CP015285">
    <property type="protein sequence ID" value="ANC91676.1"/>
    <property type="molecule type" value="Genomic_DNA"/>
</dbReference>
<keyword evidence="13" id="KW-1185">Reference proteome</keyword>
<keyword evidence="6 12" id="KW-0418">Kinase</keyword>
<dbReference type="InterPro" id="IPR036890">
    <property type="entry name" value="HATPase_C_sf"/>
</dbReference>
<dbReference type="InterPro" id="IPR011495">
    <property type="entry name" value="Sig_transdc_His_kin_sub2_dim/P"/>
</dbReference>
<dbReference type="Pfam" id="PF13581">
    <property type="entry name" value="HATPase_c_2"/>
    <property type="match status" value="1"/>
</dbReference>
<comment type="catalytic activity">
    <reaction evidence="1">
        <text>ATP + protein L-histidine = ADP + protein N-phospho-L-histidine.</text>
        <dbReference type="EC" id="2.7.13.3"/>
    </reaction>
</comment>
<keyword evidence="8" id="KW-0175">Coiled coil</keyword>
<keyword evidence="4" id="KW-0808">Transferase</keyword>
<dbReference type="Gene3D" id="3.30.565.10">
    <property type="entry name" value="Histidine kinase-like ATPase, C-terminal domain"/>
    <property type="match status" value="1"/>
</dbReference>
<dbReference type="Pfam" id="PF07568">
    <property type="entry name" value="HisKA_2"/>
    <property type="match status" value="1"/>
</dbReference>
<dbReference type="STRING" id="1226968.A6A40_07020"/>
<dbReference type="SMART" id="SM00387">
    <property type="entry name" value="HATPase_c"/>
    <property type="match status" value="1"/>
</dbReference>
<feature type="coiled-coil region" evidence="8">
    <location>
        <begin position="336"/>
        <end position="367"/>
    </location>
</feature>
<keyword evidence="10" id="KW-1133">Transmembrane helix</keyword>
<evidence type="ECO:0000256" key="6">
    <source>
        <dbReference type="ARBA" id="ARBA00022777"/>
    </source>
</evidence>
<gene>
    <name evidence="12" type="ORF">A6A40_07020</name>
</gene>
<feature type="domain" description="Histidine kinase" evidence="11">
    <location>
        <begin position="374"/>
        <end position="567"/>
    </location>
</feature>
<evidence type="ECO:0000256" key="9">
    <source>
        <dbReference type="SAM" id="MobiDB-lite"/>
    </source>
</evidence>
<dbReference type="CDD" id="cd12915">
    <property type="entry name" value="PDC2_DGC_like"/>
    <property type="match status" value="1"/>
</dbReference>
<evidence type="ECO:0000256" key="5">
    <source>
        <dbReference type="ARBA" id="ARBA00022741"/>
    </source>
</evidence>
<dbReference type="InterPro" id="IPR003594">
    <property type="entry name" value="HATPase_dom"/>
</dbReference>
<dbReference type="InterPro" id="IPR054327">
    <property type="entry name" value="His-kinase-like_sensor"/>
</dbReference>
<dbReference type="Pfam" id="PF22588">
    <property type="entry name" value="dCache_1_like"/>
    <property type="match status" value="1"/>
</dbReference>
<evidence type="ECO:0000259" key="11">
    <source>
        <dbReference type="PROSITE" id="PS50109"/>
    </source>
</evidence>
<keyword evidence="7" id="KW-0067">ATP-binding</keyword>
<dbReference type="GO" id="GO:0004673">
    <property type="term" value="F:protein histidine kinase activity"/>
    <property type="evidence" value="ECO:0007669"/>
    <property type="project" value="UniProtKB-EC"/>
</dbReference>
<evidence type="ECO:0000256" key="10">
    <source>
        <dbReference type="SAM" id="Phobius"/>
    </source>
</evidence>
<dbReference type="OrthoDB" id="9767435at2"/>
<accession>A0A160JFP7</accession>
<evidence type="ECO:0000256" key="8">
    <source>
        <dbReference type="SAM" id="Coils"/>
    </source>
</evidence>
<dbReference type="Proteomes" id="UP000077405">
    <property type="component" value="Chromosome"/>
</dbReference>
<dbReference type="PANTHER" id="PTHR41523">
    <property type="entry name" value="TWO-COMPONENT SYSTEM SENSOR PROTEIN"/>
    <property type="match status" value="1"/>
</dbReference>
<dbReference type="PANTHER" id="PTHR41523:SF8">
    <property type="entry name" value="ETHYLENE RESPONSE SENSOR PROTEIN"/>
    <property type="match status" value="1"/>
</dbReference>
<organism evidence="12 13">
    <name type="scientific">Azospirillum humicireducens</name>
    <dbReference type="NCBI Taxonomy" id="1226968"/>
    <lineage>
        <taxon>Bacteria</taxon>
        <taxon>Pseudomonadati</taxon>
        <taxon>Pseudomonadota</taxon>
        <taxon>Alphaproteobacteria</taxon>
        <taxon>Rhodospirillales</taxon>
        <taxon>Azospirillaceae</taxon>
        <taxon>Azospirillum</taxon>
    </lineage>
</organism>
<dbReference type="KEGG" id="ahu:A6A40_07020"/>
<sequence>MPPAGFEQNARAAGTPTCRHGPDAVRMGRKTASPAVLALLAVALALTVAMLAFASHQYHSQVMTEAENRSAAIARVLEEHAARTLGIHAMTLSHLEWMVDDLGWDRIDASPLLHERLKALASQTPEVQSYWIIDEAGRVRASSFEWPMRVLSAADREYFRAHLGAGNAIHIGPRLSGKILSEIFFTLSRRMELPGNRFQGVAQISLLPGYFADFYRSVLHDPRDVVLLLRDDGRAIVREPLNSAPNDTEIGHFPELLTTPDANGTFRAVTSFDGVERVLARRKVPNLPVYVVYGTDVASIDAAWRDRVAPYALFAIPSIGLLGLLGVIAVRRSRQAADAQEALRSANEALESRIAERTRHLDQALADKEVLVRDIHHRVKNNLQVILSLLELQAQRSPELEAPFSEALSRINTMGLIHEQIYRSTGVSSVRIDDFIEALVGHLSSFHRRPGREIAIRHDVEPVAIDVNRVVPFALILNEVLSNAFKHAFADRCSGTVTITFMAEDGMLHLTVEDDGTGAPDPEPAPRPARRSMGMDLIRAFTRQIHGEYRFTHNDGTRFDLVFPREDEAS</sequence>
<dbReference type="SUPFAM" id="SSF55874">
    <property type="entry name" value="ATPase domain of HSP90 chaperone/DNA topoisomerase II/histidine kinase"/>
    <property type="match status" value="1"/>
</dbReference>
<keyword evidence="10" id="KW-0472">Membrane</keyword>
<dbReference type="GO" id="GO:0005524">
    <property type="term" value="F:ATP binding"/>
    <property type="evidence" value="ECO:0007669"/>
    <property type="project" value="UniProtKB-KW"/>
</dbReference>
<feature type="transmembrane region" description="Helical" evidence="10">
    <location>
        <begin position="35"/>
        <end position="54"/>
    </location>
</feature>
<dbReference type="InterPro" id="IPR005467">
    <property type="entry name" value="His_kinase_dom"/>
</dbReference>
<dbReference type="AlphaFoldDB" id="A0A160JFP7"/>
<evidence type="ECO:0000313" key="12">
    <source>
        <dbReference type="EMBL" id="ANC91676.1"/>
    </source>
</evidence>
<reference evidence="12 13" key="1">
    <citation type="journal article" date="2013" name="Int. J. Syst. Evol. Microbiol.">
        <title>Azospirillum humicireducens sp. nov., a nitrogen-fixing bacterium isolated from a microbial fuel cell.</title>
        <authorList>
            <person name="Zhou S."/>
            <person name="Han L."/>
            <person name="Wang Y."/>
            <person name="Yang G."/>
            <person name="Zhuang L."/>
            <person name="Hu P."/>
        </authorList>
    </citation>
    <scope>NUCLEOTIDE SEQUENCE [LARGE SCALE GENOMIC DNA]</scope>
    <source>
        <strain evidence="12 13">SgZ-5</strain>
    </source>
</reference>
<dbReference type="CDD" id="cd12914">
    <property type="entry name" value="PDC1_DGC_like"/>
    <property type="match status" value="1"/>
</dbReference>
<evidence type="ECO:0000256" key="2">
    <source>
        <dbReference type="ARBA" id="ARBA00012438"/>
    </source>
</evidence>
<dbReference type="EC" id="2.7.13.3" evidence="2"/>
<evidence type="ECO:0000256" key="4">
    <source>
        <dbReference type="ARBA" id="ARBA00022679"/>
    </source>
</evidence>
<dbReference type="PROSITE" id="PS50109">
    <property type="entry name" value="HIS_KIN"/>
    <property type="match status" value="1"/>
</dbReference>
<keyword evidence="5" id="KW-0547">Nucleotide-binding</keyword>
<protein>
    <recommendedName>
        <fullName evidence="2">histidine kinase</fullName>
        <ecNumber evidence="2">2.7.13.3</ecNumber>
    </recommendedName>
</protein>
<dbReference type="Gene3D" id="3.30.450.20">
    <property type="entry name" value="PAS domain"/>
    <property type="match status" value="3"/>
</dbReference>
<name>A0A160JFP7_9PROT</name>
<evidence type="ECO:0000256" key="3">
    <source>
        <dbReference type="ARBA" id="ARBA00022553"/>
    </source>
</evidence>
<evidence type="ECO:0000313" key="13">
    <source>
        <dbReference type="Proteomes" id="UP000077405"/>
    </source>
</evidence>
<feature type="transmembrane region" description="Helical" evidence="10">
    <location>
        <begin position="308"/>
        <end position="330"/>
    </location>
</feature>
<evidence type="ECO:0000256" key="1">
    <source>
        <dbReference type="ARBA" id="ARBA00000085"/>
    </source>
</evidence>
<keyword evidence="3" id="KW-0597">Phosphoprotein</keyword>